<evidence type="ECO:0000313" key="3">
    <source>
        <dbReference type="EMBL" id="VEL20065.1"/>
    </source>
</evidence>
<feature type="transmembrane region" description="Helical" evidence="2">
    <location>
        <begin position="42"/>
        <end position="61"/>
    </location>
</feature>
<keyword evidence="2" id="KW-0812">Transmembrane</keyword>
<keyword evidence="4" id="KW-1185">Reference proteome</keyword>
<evidence type="ECO:0000313" key="4">
    <source>
        <dbReference type="Proteomes" id="UP000784294"/>
    </source>
</evidence>
<comment type="caution">
    <text evidence="3">The sequence shown here is derived from an EMBL/GenBank/DDBJ whole genome shotgun (WGS) entry which is preliminary data.</text>
</comment>
<feature type="region of interest" description="Disordered" evidence="1">
    <location>
        <begin position="143"/>
        <end position="169"/>
    </location>
</feature>
<accession>A0A3S5CM64</accession>
<keyword evidence="2" id="KW-1133">Transmembrane helix</keyword>
<feature type="compositionally biased region" description="Basic and acidic residues" evidence="1">
    <location>
        <begin position="156"/>
        <end position="165"/>
    </location>
</feature>
<name>A0A3S5CM64_9PLAT</name>
<reference evidence="3" key="1">
    <citation type="submission" date="2018-11" db="EMBL/GenBank/DDBJ databases">
        <authorList>
            <consortium name="Pathogen Informatics"/>
        </authorList>
    </citation>
    <scope>NUCLEOTIDE SEQUENCE</scope>
</reference>
<feature type="region of interest" description="Disordered" evidence="1">
    <location>
        <begin position="1"/>
        <end position="24"/>
    </location>
</feature>
<keyword evidence="2" id="KW-0472">Membrane</keyword>
<organism evidence="3 4">
    <name type="scientific">Protopolystoma xenopodis</name>
    <dbReference type="NCBI Taxonomy" id="117903"/>
    <lineage>
        <taxon>Eukaryota</taxon>
        <taxon>Metazoa</taxon>
        <taxon>Spiralia</taxon>
        <taxon>Lophotrochozoa</taxon>
        <taxon>Platyhelminthes</taxon>
        <taxon>Monogenea</taxon>
        <taxon>Polyopisthocotylea</taxon>
        <taxon>Polystomatidea</taxon>
        <taxon>Polystomatidae</taxon>
        <taxon>Protopolystoma</taxon>
    </lineage>
</organism>
<evidence type="ECO:0000256" key="1">
    <source>
        <dbReference type="SAM" id="MobiDB-lite"/>
    </source>
</evidence>
<feature type="compositionally biased region" description="Low complexity" evidence="1">
    <location>
        <begin position="7"/>
        <end position="20"/>
    </location>
</feature>
<dbReference type="AlphaFoldDB" id="A0A3S5CM64"/>
<gene>
    <name evidence="3" type="ORF">PXEA_LOCUS13505</name>
</gene>
<sequence>MDSGQALNSPNLVPNSLSSVAESPPSDELAALRSTQAQWRTATLSLGLGLGLSSCLVWLIVTRGHRRLQYRLPMNTFNEPGAGVGFRLFGGKPTQQNLKQRLQTDESTSFFDNPTDGCEGGFRAVAMDTVKVHYRERLRRMRDRERLPEGRAANARGDDKPKHLTDGSSTKALLLGDELTEDDFDTATLSGGLARLDRRLEEDTNPVQEGIRDSFSLIPNGAILAIDPIHNSSDARGSGLASASSGQVKTPSFLDIKLGWTGSEATTSNSKGQPDTEYAGPGTRLLFNGLNL</sequence>
<evidence type="ECO:0000256" key="2">
    <source>
        <dbReference type="SAM" id="Phobius"/>
    </source>
</evidence>
<protein>
    <submittedName>
        <fullName evidence="3">Uncharacterized protein</fullName>
    </submittedName>
</protein>
<dbReference type="EMBL" id="CAAALY010044580">
    <property type="protein sequence ID" value="VEL20065.1"/>
    <property type="molecule type" value="Genomic_DNA"/>
</dbReference>
<proteinExistence type="predicted"/>
<dbReference type="Proteomes" id="UP000784294">
    <property type="component" value="Unassembled WGS sequence"/>
</dbReference>